<evidence type="ECO:0000313" key="2">
    <source>
        <dbReference type="EMBL" id="TDD00628.1"/>
    </source>
</evidence>
<evidence type="ECO:0000256" key="1">
    <source>
        <dbReference type="SAM" id="SignalP"/>
    </source>
</evidence>
<dbReference type="EMBL" id="SMKO01000090">
    <property type="protein sequence ID" value="TDD00628.1"/>
    <property type="molecule type" value="Genomic_DNA"/>
</dbReference>
<name>A0A4R4V634_9ACTN</name>
<accession>A0A4R4V634</accession>
<comment type="caution">
    <text evidence="2">The sequence shown here is derived from an EMBL/GenBank/DDBJ whole genome shotgun (WGS) entry which is preliminary data.</text>
</comment>
<proteinExistence type="predicted"/>
<evidence type="ECO:0000313" key="3">
    <source>
        <dbReference type="Proteomes" id="UP000295258"/>
    </source>
</evidence>
<keyword evidence="3" id="KW-1185">Reference proteome</keyword>
<protein>
    <recommendedName>
        <fullName evidence="4">DUF4333 domain-containing protein</fullName>
    </recommendedName>
</protein>
<sequence>MGKKLRAASVLTAACLTATGIGALPASAATAADKCSTYAAGGPSAAPGEPPKKVYAHIRATCQNVYGVKLEMTLYRNGEKVGSKQICQDGPDRFPSDMTCEVNLRVNRPKTSNWQIKGKITYIYNLTVRESRSISKSFRA</sequence>
<dbReference type="AlphaFoldDB" id="A0A4R4V634"/>
<dbReference type="Proteomes" id="UP000295258">
    <property type="component" value="Unassembled WGS sequence"/>
</dbReference>
<feature type="chain" id="PRO_5020574837" description="DUF4333 domain-containing protein" evidence="1">
    <location>
        <begin position="32"/>
        <end position="140"/>
    </location>
</feature>
<feature type="signal peptide" evidence="1">
    <location>
        <begin position="1"/>
        <end position="31"/>
    </location>
</feature>
<evidence type="ECO:0008006" key="4">
    <source>
        <dbReference type="Google" id="ProtNLM"/>
    </source>
</evidence>
<gene>
    <name evidence="2" type="ORF">E1292_28200</name>
</gene>
<organism evidence="2 3">
    <name type="scientific">Nonomuraea deserti</name>
    <dbReference type="NCBI Taxonomy" id="1848322"/>
    <lineage>
        <taxon>Bacteria</taxon>
        <taxon>Bacillati</taxon>
        <taxon>Actinomycetota</taxon>
        <taxon>Actinomycetes</taxon>
        <taxon>Streptosporangiales</taxon>
        <taxon>Streptosporangiaceae</taxon>
        <taxon>Nonomuraea</taxon>
    </lineage>
</organism>
<reference evidence="2 3" key="1">
    <citation type="submission" date="2019-03" db="EMBL/GenBank/DDBJ databases">
        <title>Draft genome sequences of novel Actinobacteria.</title>
        <authorList>
            <person name="Sahin N."/>
            <person name="Ay H."/>
            <person name="Saygin H."/>
        </authorList>
    </citation>
    <scope>NUCLEOTIDE SEQUENCE [LARGE SCALE GENOMIC DNA]</scope>
    <source>
        <strain evidence="2 3">KC310</strain>
    </source>
</reference>
<keyword evidence="1" id="KW-0732">Signal</keyword>
<dbReference type="RefSeq" id="WP_132598276.1">
    <property type="nucleotide sequence ID" value="NZ_SMKO01000090.1"/>
</dbReference>